<keyword evidence="2" id="KW-0479">Metal-binding</keyword>
<dbReference type="InterPro" id="IPR036188">
    <property type="entry name" value="FAD/NAD-bd_sf"/>
</dbReference>
<evidence type="ECO:0000313" key="6">
    <source>
        <dbReference type="EMBL" id="TBL76262.1"/>
    </source>
</evidence>
<name>A0A4Q9DM20_9BACL</name>
<dbReference type="GO" id="GO:0046872">
    <property type="term" value="F:metal ion binding"/>
    <property type="evidence" value="ECO:0007669"/>
    <property type="project" value="UniProtKB-KW"/>
</dbReference>
<evidence type="ECO:0000256" key="2">
    <source>
        <dbReference type="ARBA" id="ARBA00022723"/>
    </source>
</evidence>
<sequence>MLKQYSYDVVVVGGGATGIVAAMSAARNGAKTALVEYNGFVGGNVIPGLPLLGYHNNAGELIVKGIAYEIARNLQSMGAATEFYMDPITSDVLGVDPHWFKYTVTKMLADDGVDFFLHCLLSDTVVENGEVKGVIVHNKEGQQLLSAKAVIDCSGDGDAAVRAGADFVYGRSSDHKAQVSTLVFRVGDIDVKPLIRYFRANPTQIRPFAMTDETVQALIDQMEGAEVFVLGGLQQYIQQAVQEGIQYPRANLVGVVVPKFNQMIVVSSRLEGVDPNNNRSYSSGEVNGLLQMKEIFDFLKRYAPGFENIHLIDTAHQLGIRESRHIVGDYLLTGEDLITSKHFDDVICLGGYHLDIHTPDHGGIVSTKVSTYEIPFSCLLPKGLERLLVAGRPISATHEAMSSTRVIPIQMAQAEAAGVAAAISAERNIPLREVPILELQRKLIAQGAELGQGIGRRTF</sequence>
<protein>
    <submittedName>
        <fullName evidence="6">FAD-dependent oxidoreductase</fullName>
    </submittedName>
</protein>
<proteinExistence type="predicted"/>
<dbReference type="InterPro" id="IPR039650">
    <property type="entry name" value="HdrA-like"/>
</dbReference>
<evidence type="ECO:0000256" key="1">
    <source>
        <dbReference type="ARBA" id="ARBA00022485"/>
    </source>
</evidence>
<keyword evidence="7" id="KW-1185">Reference proteome</keyword>
<evidence type="ECO:0000313" key="7">
    <source>
        <dbReference type="Proteomes" id="UP000293142"/>
    </source>
</evidence>
<organism evidence="6 7">
    <name type="scientific">Paenibacillus thalictri</name>
    <dbReference type="NCBI Taxonomy" id="2527873"/>
    <lineage>
        <taxon>Bacteria</taxon>
        <taxon>Bacillati</taxon>
        <taxon>Bacillota</taxon>
        <taxon>Bacilli</taxon>
        <taxon>Bacillales</taxon>
        <taxon>Paenibacillaceae</taxon>
        <taxon>Paenibacillus</taxon>
    </lineage>
</organism>
<dbReference type="Pfam" id="PF12831">
    <property type="entry name" value="FAD_oxidored"/>
    <property type="match status" value="1"/>
</dbReference>
<comment type="caution">
    <text evidence="6">The sequence shown here is derived from an EMBL/GenBank/DDBJ whole genome shotgun (WGS) entry which is preliminary data.</text>
</comment>
<accession>A0A4Q9DM20</accession>
<dbReference type="RefSeq" id="WP_131015168.1">
    <property type="nucleotide sequence ID" value="NZ_SIRE01000014.1"/>
</dbReference>
<dbReference type="Gene3D" id="3.50.50.60">
    <property type="entry name" value="FAD/NAD(P)-binding domain"/>
    <property type="match status" value="1"/>
</dbReference>
<evidence type="ECO:0000256" key="5">
    <source>
        <dbReference type="ARBA" id="ARBA00023014"/>
    </source>
</evidence>
<keyword evidence="1" id="KW-0004">4Fe-4S</keyword>
<dbReference type="GO" id="GO:0051539">
    <property type="term" value="F:4 iron, 4 sulfur cluster binding"/>
    <property type="evidence" value="ECO:0007669"/>
    <property type="project" value="UniProtKB-KW"/>
</dbReference>
<keyword evidence="5" id="KW-0411">Iron-sulfur</keyword>
<evidence type="ECO:0000256" key="4">
    <source>
        <dbReference type="ARBA" id="ARBA00023004"/>
    </source>
</evidence>
<dbReference type="AlphaFoldDB" id="A0A4Q9DM20"/>
<reference evidence="6 7" key="1">
    <citation type="submission" date="2019-02" db="EMBL/GenBank/DDBJ databases">
        <title>Paenibacillus sp. nov., isolated from surface-sterilized tissue of Thalictrum simplex L.</title>
        <authorList>
            <person name="Tuo L."/>
        </authorList>
    </citation>
    <scope>NUCLEOTIDE SEQUENCE [LARGE SCALE GENOMIC DNA]</scope>
    <source>
        <strain evidence="6 7">N2SHLJ1</strain>
    </source>
</reference>
<dbReference type="PANTHER" id="PTHR43498:SF1">
    <property type="entry name" value="COB--COM HETERODISULFIDE REDUCTASE IRON-SULFUR SUBUNIT A"/>
    <property type="match status" value="1"/>
</dbReference>
<evidence type="ECO:0000256" key="3">
    <source>
        <dbReference type="ARBA" id="ARBA00023002"/>
    </source>
</evidence>
<keyword evidence="4" id="KW-0408">Iron</keyword>
<dbReference type="SUPFAM" id="SSF51905">
    <property type="entry name" value="FAD/NAD(P)-binding domain"/>
    <property type="match status" value="1"/>
</dbReference>
<gene>
    <name evidence="6" type="ORF">EYB31_19885</name>
</gene>
<keyword evidence="3" id="KW-0560">Oxidoreductase</keyword>
<dbReference type="EMBL" id="SIRE01000014">
    <property type="protein sequence ID" value="TBL76262.1"/>
    <property type="molecule type" value="Genomic_DNA"/>
</dbReference>
<dbReference type="GO" id="GO:0016491">
    <property type="term" value="F:oxidoreductase activity"/>
    <property type="evidence" value="ECO:0007669"/>
    <property type="project" value="UniProtKB-KW"/>
</dbReference>
<dbReference type="Proteomes" id="UP000293142">
    <property type="component" value="Unassembled WGS sequence"/>
</dbReference>
<dbReference type="OrthoDB" id="615715at2"/>
<dbReference type="PANTHER" id="PTHR43498">
    <property type="entry name" value="FERREDOXIN:COB-COM HETERODISULFIDE REDUCTASE SUBUNIT A"/>
    <property type="match status" value="1"/>
</dbReference>